<comment type="caution">
    <text evidence="2">The sequence shown here is derived from an EMBL/GenBank/DDBJ whole genome shotgun (WGS) entry which is preliminary data.</text>
</comment>
<feature type="region of interest" description="Disordered" evidence="1">
    <location>
        <begin position="1"/>
        <end position="22"/>
    </location>
</feature>
<dbReference type="EMBL" id="CAJVPI010006689">
    <property type="protein sequence ID" value="CAG8679789.1"/>
    <property type="molecule type" value="Genomic_DNA"/>
</dbReference>
<protein>
    <submittedName>
        <fullName evidence="2">9987_t:CDS:1</fullName>
    </submittedName>
</protein>
<dbReference type="AlphaFoldDB" id="A0A9N9HJT4"/>
<name>A0A9N9HJT4_9GLOM</name>
<evidence type="ECO:0000313" key="2">
    <source>
        <dbReference type="EMBL" id="CAG8679789.1"/>
    </source>
</evidence>
<proteinExistence type="predicted"/>
<feature type="non-terminal residue" evidence="2">
    <location>
        <position position="58"/>
    </location>
</feature>
<evidence type="ECO:0000313" key="3">
    <source>
        <dbReference type="Proteomes" id="UP000789739"/>
    </source>
</evidence>
<evidence type="ECO:0000256" key="1">
    <source>
        <dbReference type="SAM" id="MobiDB-lite"/>
    </source>
</evidence>
<accession>A0A9N9HJT4</accession>
<keyword evidence="3" id="KW-1185">Reference proteome</keyword>
<feature type="compositionally biased region" description="Low complexity" evidence="1">
    <location>
        <begin position="8"/>
        <end position="19"/>
    </location>
</feature>
<reference evidence="2" key="1">
    <citation type="submission" date="2021-06" db="EMBL/GenBank/DDBJ databases">
        <authorList>
            <person name="Kallberg Y."/>
            <person name="Tangrot J."/>
            <person name="Rosling A."/>
        </authorList>
    </citation>
    <scope>NUCLEOTIDE SEQUENCE</scope>
    <source>
        <strain evidence="2">BR232B</strain>
    </source>
</reference>
<feature type="non-terminal residue" evidence="2">
    <location>
        <position position="1"/>
    </location>
</feature>
<sequence>ARKSACKATAAPAQSSPSTNDTNFIIPLPLNTKMTFSGSYHGTKECFSSKSMVYPFNS</sequence>
<organism evidence="2 3">
    <name type="scientific">Paraglomus brasilianum</name>
    <dbReference type="NCBI Taxonomy" id="144538"/>
    <lineage>
        <taxon>Eukaryota</taxon>
        <taxon>Fungi</taxon>
        <taxon>Fungi incertae sedis</taxon>
        <taxon>Mucoromycota</taxon>
        <taxon>Glomeromycotina</taxon>
        <taxon>Glomeromycetes</taxon>
        <taxon>Paraglomerales</taxon>
        <taxon>Paraglomeraceae</taxon>
        <taxon>Paraglomus</taxon>
    </lineage>
</organism>
<gene>
    <name evidence="2" type="ORF">PBRASI_LOCUS11741</name>
</gene>
<dbReference type="Proteomes" id="UP000789739">
    <property type="component" value="Unassembled WGS sequence"/>
</dbReference>